<protein>
    <recommendedName>
        <fullName evidence="3">Kelch domain-containing protein 10</fullName>
    </recommendedName>
</protein>
<evidence type="ECO:0000313" key="1">
    <source>
        <dbReference type="EMBL" id="KII70605.1"/>
    </source>
</evidence>
<dbReference type="Proteomes" id="UP000031668">
    <property type="component" value="Unassembled WGS sequence"/>
</dbReference>
<dbReference type="PANTHER" id="PTHR46461">
    <property type="entry name" value="KELCH DOMAIN-CONTAINING PROTEIN 3"/>
    <property type="match status" value="1"/>
</dbReference>
<evidence type="ECO:0008006" key="3">
    <source>
        <dbReference type="Google" id="ProtNLM"/>
    </source>
</evidence>
<keyword evidence="2" id="KW-1185">Reference proteome</keyword>
<dbReference type="InterPro" id="IPR015915">
    <property type="entry name" value="Kelch-typ_b-propeller"/>
</dbReference>
<dbReference type="AlphaFoldDB" id="A0A0C2N2N8"/>
<dbReference type="Gene3D" id="2.120.10.80">
    <property type="entry name" value="Kelch-type beta propeller"/>
    <property type="match status" value="2"/>
</dbReference>
<comment type="caution">
    <text evidence="1">The sequence shown here is derived from an EMBL/GenBank/DDBJ whole genome shotgun (WGS) entry which is preliminary data.</text>
</comment>
<dbReference type="PANTHER" id="PTHR46461:SF1">
    <property type="entry name" value="KELCH DOMAIN-CONTAINING PROTEIN 3"/>
    <property type="match status" value="1"/>
</dbReference>
<dbReference type="EMBL" id="JWZT01002012">
    <property type="protein sequence ID" value="KII70605.1"/>
    <property type="molecule type" value="Genomic_DNA"/>
</dbReference>
<sequence length="306" mass="35957">MDGIDQEIERMGLKSLNEFIMASIREFLIIYGGINDINGRERFHLWTYNTRSCCWRRYDSPIVRKPIFRTSMICAVGNLVYIIGGHCHPLDVYLPDAIVSFDITCETWKIVYRPNVNDDENVQRPTYLSGLFHNDDCLYVLPIYDVHGFKEVIYKFCLKTSKWSKVPQSGQKPPFMTLYYGTVYKKQLYLFEWDKSDTSRFCKVKTFDLLSNVWTTKQISVKNQQYPESGDFESFAFSNNIGYFVNGYDPCPVIREIEIWVIDLETLEWSKLDYTVAKGTFRNQLCVVDDSYLYSFGKFRLNNDET</sequence>
<dbReference type="Pfam" id="PF24681">
    <property type="entry name" value="Kelch_KLHDC2_KLHL20_DRC7"/>
    <property type="match status" value="1"/>
</dbReference>
<proteinExistence type="predicted"/>
<gene>
    <name evidence="1" type="ORF">RF11_16137</name>
</gene>
<reference evidence="1 2" key="1">
    <citation type="journal article" date="2014" name="Genome Biol. Evol.">
        <title>The genome of the myxosporean Thelohanellus kitauei shows adaptations to nutrient acquisition within its fish host.</title>
        <authorList>
            <person name="Yang Y."/>
            <person name="Xiong J."/>
            <person name="Zhou Z."/>
            <person name="Huo F."/>
            <person name="Miao W."/>
            <person name="Ran C."/>
            <person name="Liu Y."/>
            <person name="Zhang J."/>
            <person name="Feng J."/>
            <person name="Wang M."/>
            <person name="Wang M."/>
            <person name="Wang L."/>
            <person name="Yao B."/>
        </authorList>
    </citation>
    <scope>NUCLEOTIDE SEQUENCE [LARGE SCALE GENOMIC DNA]</scope>
    <source>
        <strain evidence="1">Wuqing</strain>
    </source>
</reference>
<dbReference type="GO" id="GO:0003682">
    <property type="term" value="F:chromatin binding"/>
    <property type="evidence" value="ECO:0007669"/>
    <property type="project" value="InterPro"/>
</dbReference>
<organism evidence="1 2">
    <name type="scientific">Thelohanellus kitauei</name>
    <name type="common">Myxosporean</name>
    <dbReference type="NCBI Taxonomy" id="669202"/>
    <lineage>
        <taxon>Eukaryota</taxon>
        <taxon>Metazoa</taxon>
        <taxon>Cnidaria</taxon>
        <taxon>Myxozoa</taxon>
        <taxon>Myxosporea</taxon>
        <taxon>Bivalvulida</taxon>
        <taxon>Platysporina</taxon>
        <taxon>Myxobolidae</taxon>
        <taxon>Thelohanellus</taxon>
    </lineage>
</organism>
<name>A0A0C2N2N8_THEKT</name>
<evidence type="ECO:0000313" key="2">
    <source>
        <dbReference type="Proteomes" id="UP000031668"/>
    </source>
</evidence>
<dbReference type="SUPFAM" id="SSF117281">
    <property type="entry name" value="Kelch motif"/>
    <property type="match status" value="1"/>
</dbReference>
<dbReference type="GO" id="GO:0005737">
    <property type="term" value="C:cytoplasm"/>
    <property type="evidence" value="ECO:0007669"/>
    <property type="project" value="TreeGrafter"/>
</dbReference>
<accession>A0A0C2N2N8</accession>
<dbReference type="OrthoDB" id="7676067at2759"/>
<dbReference type="InterPro" id="IPR052637">
    <property type="entry name" value="KLHDC3-like"/>
</dbReference>